<dbReference type="PANTHER" id="PTHR43638:SF3">
    <property type="entry name" value="ALDEHYDE REDUCTASE"/>
    <property type="match status" value="1"/>
</dbReference>
<organism evidence="2 3">
    <name type="scientific">Modicisalibacter tunisiensis</name>
    <dbReference type="NCBI Taxonomy" id="390637"/>
    <lineage>
        <taxon>Bacteria</taxon>
        <taxon>Pseudomonadati</taxon>
        <taxon>Pseudomonadota</taxon>
        <taxon>Gammaproteobacteria</taxon>
        <taxon>Oceanospirillales</taxon>
        <taxon>Halomonadaceae</taxon>
        <taxon>Modicisalibacter</taxon>
    </lineage>
</organism>
<dbReference type="Proteomes" id="UP001319883">
    <property type="component" value="Unassembled WGS sequence"/>
</dbReference>
<name>A0ABS7X3C9_9GAMM</name>
<sequence length="308" mass="33656">MSGNHYHIVEAIVPDTRTTVTLPATATASAVTLPALGQGTWYMGEGRAPRDAEVRALQQGLDLGLTLIDTAEMYADGGAEEVVGDALRGRRDEAFLVSKVYPWNAGRDSAIAACERSLARLGTDHLDLYLLHWPGNIPLDETLEAFERLLEQGKIRRFGVSNFDLDDLQALWSLPGGERCAVNQVLYHLGSRGIEHSLLPRQRERDLPTMAYCPLAQGGRLRRDLLGHAEVRAVAEAHGATPEQVLLAWAIRPAPDGRRDVIAIPKAVQPEHVRANAEALTLRLDTTALARLDAAFPAPERKPPLDIV</sequence>
<comment type="caution">
    <text evidence="2">The sequence shown here is derived from an EMBL/GenBank/DDBJ whole genome shotgun (WGS) entry which is preliminary data.</text>
</comment>
<evidence type="ECO:0000259" key="1">
    <source>
        <dbReference type="Pfam" id="PF00248"/>
    </source>
</evidence>
<dbReference type="Pfam" id="PF00248">
    <property type="entry name" value="Aldo_ket_red"/>
    <property type="match status" value="1"/>
</dbReference>
<reference evidence="2 3" key="1">
    <citation type="submission" date="2021-05" db="EMBL/GenBank/DDBJ databases">
        <title>Petroleum and Energy Research Collection (APPE): ex situ preservation of microbial diversity associated with the oil industry and exploitation of its biotechnological potential.</title>
        <authorList>
            <person name="Paixao C.T.M."/>
            <person name="Gomes M.B."/>
            <person name="Oliveira V.M."/>
        </authorList>
    </citation>
    <scope>NUCLEOTIDE SEQUENCE [LARGE SCALE GENOMIC DNA]</scope>
    <source>
        <strain evidence="2 3">LIT2</strain>
    </source>
</reference>
<protein>
    <submittedName>
        <fullName evidence="2">Aldo/keto reductase</fullName>
    </submittedName>
</protein>
<keyword evidence="3" id="KW-1185">Reference proteome</keyword>
<evidence type="ECO:0000313" key="2">
    <source>
        <dbReference type="EMBL" id="MBZ9568958.1"/>
    </source>
</evidence>
<dbReference type="CDD" id="cd19138">
    <property type="entry name" value="AKR_YeaE"/>
    <property type="match status" value="1"/>
</dbReference>
<dbReference type="PRINTS" id="PR00069">
    <property type="entry name" value="ALDKETRDTASE"/>
</dbReference>
<dbReference type="InterPro" id="IPR036812">
    <property type="entry name" value="NAD(P)_OxRdtase_dom_sf"/>
</dbReference>
<dbReference type="SUPFAM" id="SSF51430">
    <property type="entry name" value="NAD(P)-linked oxidoreductase"/>
    <property type="match status" value="1"/>
</dbReference>
<dbReference type="EMBL" id="JAGXFD010000001">
    <property type="protein sequence ID" value="MBZ9568958.1"/>
    <property type="molecule type" value="Genomic_DNA"/>
</dbReference>
<evidence type="ECO:0000313" key="3">
    <source>
        <dbReference type="Proteomes" id="UP001319883"/>
    </source>
</evidence>
<proteinExistence type="predicted"/>
<accession>A0ABS7X3C9</accession>
<dbReference type="Gene3D" id="3.20.20.100">
    <property type="entry name" value="NADP-dependent oxidoreductase domain"/>
    <property type="match status" value="1"/>
</dbReference>
<dbReference type="PIRSF" id="PIRSF000097">
    <property type="entry name" value="AKR"/>
    <property type="match status" value="1"/>
</dbReference>
<dbReference type="InterPro" id="IPR020471">
    <property type="entry name" value="AKR"/>
</dbReference>
<dbReference type="InterPro" id="IPR023210">
    <property type="entry name" value="NADP_OxRdtase_dom"/>
</dbReference>
<feature type="domain" description="NADP-dependent oxidoreductase" evidence="1">
    <location>
        <begin position="36"/>
        <end position="294"/>
    </location>
</feature>
<dbReference type="PANTHER" id="PTHR43638">
    <property type="entry name" value="OXIDOREDUCTASE, ALDO/KETO REDUCTASE FAMILY PROTEIN"/>
    <property type="match status" value="1"/>
</dbReference>
<gene>
    <name evidence="2" type="ORF">KGQ91_14920</name>
</gene>